<sequence length="150" mass="16441">MTFKSQSLTPAHKDFISLIEELNVSLGNITGDSGESSFVAGDFDLSRDGCILVYFGNEAVACGVFRFHSDQTCELKRMYSKVPGAGGFLLNELEDLAASKGYVGAVLSTRRVNERAVKFYQRNGFKEIEAYGKYVGLERSICMGKPLASE</sequence>
<dbReference type="AlphaFoldDB" id="A0A6M1RI48"/>
<dbReference type="InterPro" id="IPR000182">
    <property type="entry name" value="GNAT_dom"/>
</dbReference>
<protein>
    <submittedName>
        <fullName evidence="2">GNAT family N-acetyltransferase</fullName>
    </submittedName>
</protein>
<keyword evidence="2" id="KW-0808">Transferase</keyword>
<dbReference type="Pfam" id="PF00583">
    <property type="entry name" value="Acetyltransf_1"/>
    <property type="match status" value="1"/>
</dbReference>
<dbReference type="SUPFAM" id="SSF55729">
    <property type="entry name" value="Acyl-CoA N-acyltransferases (Nat)"/>
    <property type="match status" value="1"/>
</dbReference>
<comment type="caution">
    <text evidence="2">The sequence shown here is derived from an EMBL/GenBank/DDBJ whole genome shotgun (WGS) entry which is preliminary data.</text>
</comment>
<evidence type="ECO:0000259" key="1">
    <source>
        <dbReference type="PROSITE" id="PS51186"/>
    </source>
</evidence>
<gene>
    <name evidence="2" type="ORF">G5S52_06375</name>
</gene>
<name>A0A6M1RI48_9GAMM</name>
<dbReference type="Gene3D" id="3.40.630.30">
    <property type="match status" value="1"/>
</dbReference>
<dbReference type="PROSITE" id="PS51186">
    <property type="entry name" value="GNAT"/>
    <property type="match status" value="1"/>
</dbReference>
<evidence type="ECO:0000313" key="3">
    <source>
        <dbReference type="Proteomes" id="UP000473008"/>
    </source>
</evidence>
<keyword evidence="3" id="KW-1185">Reference proteome</keyword>
<accession>A0A6M1RI48</accession>
<organism evidence="2 3">
    <name type="scientific">Grimontia sedimenti</name>
    <dbReference type="NCBI Taxonomy" id="2711294"/>
    <lineage>
        <taxon>Bacteria</taxon>
        <taxon>Pseudomonadati</taxon>
        <taxon>Pseudomonadota</taxon>
        <taxon>Gammaproteobacteria</taxon>
        <taxon>Vibrionales</taxon>
        <taxon>Vibrionaceae</taxon>
        <taxon>Grimontia</taxon>
    </lineage>
</organism>
<dbReference type="GO" id="GO:0016747">
    <property type="term" value="F:acyltransferase activity, transferring groups other than amino-acyl groups"/>
    <property type="evidence" value="ECO:0007669"/>
    <property type="project" value="InterPro"/>
</dbReference>
<proteinExistence type="predicted"/>
<dbReference type="InterPro" id="IPR016181">
    <property type="entry name" value="Acyl_CoA_acyltransferase"/>
</dbReference>
<evidence type="ECO:0000313" key="2">
    <source>
        <dbReference type="EMBL" id="NGN97298.1"/>
    </source>
</evidence>
<dbReference type="RefSeq" id="WP_165012296.1">
    <property type="nucleotide sequence ID" value="NZ_JAALDL010000003.1"/>
</dbReference>
<dbReference type="EMBL" id="JAALDL010000003">
    <property type="protein sequence ID" value="NGN97298.1"/>
    <property type="molecule type" value="Genomic_DNA"/>
</dbReference>
<feature type="domain" description="N-acetyltransferase" evidence="1">
    <location>
        <begin position="3"/>
        <end position="148"/>
    </location>
</feature>
<reference evidence="2 3" key="1">
    <citation type="submission" date="2020-02" db="EMBL/GenBank/DDBJ databases">
        <title>The draft genome of Grimontia sedimenta sp. nov., isolated from benthic sediments near coral reefs south of Kuwait.</title>
        <authorList>
            <person name="Mahmoud H.M."/>
            <person name="Jose L."/>
            <person name="Eapen S."/>
        </authorList>
    </citation>
    <scope>NUCLEOTIDE SEQUENCE [LARGE SCALE GENOMIC DNA]</scope>
    <source>
        <strain evidence="2 3">S25</strain>
    </source>
</reference>
<dbReference type="Proteomes" id="UP000473008">
    <property type="component" value="Unassembled WGS sequence"/>
</dbReference>